<evidence type="ECO:0000256" key="1">
    <source>
        <dbReference type="SAM" id="SignalP"/>
    </source>
</evidence>
<protein>
    <recommendedName>
        <fullName evidence="4">Lipocalin-like domain-containing protein</fullName>
    </recommendedName>
</protein>
<accession>A0A133Q9M9</accession>
<feature type="chain" id="PRO_5007458577" description="Lipocalin-like domain-containing protein" evidence="1">
    <location>
        <begin position="20"/>
        <end position="159"/>
    </location>
</feature>
<dbReference type="EMBL" id="LRQG01000092">
    <property type="protein sequence ID" value="KXA39568.1"/>
    <property type="molecule type" value="Genomic_DNA"/>
</dbReference>
<evidence type="ECO:0008006" key="4">
    <source>
        <dbReference type="Google" id="ProtNLM"/>
    </source>
</evidence>
<keyword evidence="1" id="KW-0732">Signal</keyword>
<organism evidence="2 3">
    <name type="scientific">Prevotella corporis</name>
    <dbReference type="NCBI Taxonomy" id="28128"/>
    <lineage>
        <taxon>Bacteria</taxon>
        <taxon>Pseudomonadati</taxon>
        <taxon>Bacteroidota</taxon>
        <taxon>Bacteroidia</taxon>
        <taxon>Bacteroidales</taxon>
        <taxon>Prevotellaceae</taxon>
        <taxon>Prevotella</taxon>
    </lineage>
</organism>
<gene>
    <name evidence="2" type="ORF">HMPREF3226_01404</name>
</gene>
<dbReference type="OrthoDB" id="1086519at2"/>
<dbReference type="AlphaFoldDB" id="A0A133Q9M9"/>
<dbReference type="STRING" id="28128.HMPREF3226_01404"/>
<name>A0A133Q9M9_9BACT</name>
<dbReference type="RefSeq" id="WP_060940694.1">
    <property type="nucleotide sequence ID" value="NZ_KQ957245.1"/>
</dbReference>
<dbReference type="Proteomes" id="UP000070533">
    <property type="component" value="Unassembled WGS sequence"/>
</dbReference>
<reference evidence="3" key="1">
    <citation type="submission" date="2016-01" db="EMBL/GenBank/DDBJ databases">
        <authorList>
            <person name="Mitreva M."/>
            <person name="Pepin K.H."/>
            <person name="Mihindukulasuriya K.A."/>
            <person name="Fulton R."/>
            <person name="Fronick C."/>
            <person name="O'Laughlin M."/>
            <person name="Miner T."/>
            <person name="Herter B."/>
            <person name="Rosa B.A."/>
            <person name="Cordes M."/>
            <person name="Tomlinson C."/>
            <person name="Wollam A."/>
            <person name="Palsikar V.B."/>
            <person name="Mardis E.R."/>
            <person name="Wilson R.K."/>
        </authorList>
    </citation>
    <scope>NUCLEOTIDE SEQUENCE [LARGE SCALE GENOMIC DNA]</scope>
    <source>
        <strain evidence="3">MJR7716</strain>
    </source>
</reference>
<feature type="signal peptide" evidence="1">
    <location>
        <begin position="1"/>
        <end position="19"/>
    </location>
</feature>
<proteinExistence type="predicted"/>
<evidence type="ECO:0000313" key="3">
    <source>
        <dbReference type="Proteomes" id="UP000070533"/>
    </source>
</evidence>
<comment type="caution">
    <text evidence="2">The sequence shown here is derived from an EMBL/GenBank/DDBJ whole genome shotgun (WGS) entry which is preliminary data.</text>
</comment>
<dbReference type="eggNOG" id="ENOG5033NSP">
    <property type="taxonomic scope" value="Bacteria"/>
</dbReference>
<sequence length="159" mass="17963">MKKIVFALAFMFSCAASWATENGKSSEPMDSNQVNKTITAEEHPFSTHISNAENQVWIDIDLYKRNIKVPNQEILGEMPGYIGAKRDTRKWLILDSVIDGNKALLTITNDYGSEDLEALLTANKDGTYTFEQKSGSTIKIVVNNKWVKLPKKMIFTKEK</sequence>
<evidence type="ECO:0000313" key="2">
    <source>
        <dbReference type="EMBL" id="KXA39568.1"/>
    </source>
</evidence>
<keyword evidence="3" id="KW-1185">Reference proteome</keyword>
<dbReference type="PATRIC" id="fig|28128.5.peg.1430"/>